<comment type="cofactor">
    <cofactor evidence="15">
        <name>Zn(2+)</name>
        <dbReference type="ChEBI" id="CHEBI:29105"/>
    </cofactor>
    <text evidence="15">Binds 1 zinc ion per subunit.</text>
</comment>
<proteinExistence type="inferred from homology"/>
<keyword evidence="6 15" id="KW-0863">Zinc-finger</keyword>
<keyword evidence="5 15" id="KW-0227">DNA damage</keyword>
<dbReference type="Gene3D" id="3.20.190.10">
    <property type="entry name" value="MutM-like, N-terminal"/>
    <property type="match status" value="1"/>
</dbReference>
<feature type="domain" description="FPG-type" evidence="16">
    <location>
        <begin position="240"/>
        <end position="274"/>
    </location>
</feature>
<dbReference type="AlphaFoldDB" id="A0A549YM10"/>
<name>A0A549YM10_9BACI</name>
<dbReference type="InterPro" id="IPR010663">
    <property type="entry name" value="Znf_FPG/IleRS"/>
</dbReference>
<dbReference type="GO" id="GO:0034039">
    <property type="term" value="F:8-oxo-7,8-dihydroguanine DNA N-glycosylase activity"/>
    <property type="evidence" value="ECO:0007669"/>
    <property type="project" value="TreeGrafter"/>
</dbReference>
<dbReference type="PROSITE" id="PS51066">
    <property type="entry name" value="ZF_FPG_2"/>
    <property type="match status" value="1"/>
</dbReference>
<dbReference type="SUPFAM" id="SSF57716">
    <property type="entry name" value="Glucocorticoid receptor-like (DNA-binding domain)"/>
    <property type="match status" value="1"/>
</dbReference>
<dbReference type="InterPro" id="IPR015886">
    <property type="entry name" value="H2TH_FPG"/>
</dbReference>
<dbReference type="InterPro" id="IPR035937">
    <property type="entry name" value="FPG_N"/>
</dbReference>
<protein>
    <recommendedName>
        <fullName evidence="15">Formamidopyrimidine-DNA glycosylase</fullName>
        <shortName evidence="15">Fapy-DNA glycosylase</shortName>
        <ecNumber evidence="15">3.2.2.23</ecNumber>
    </recommendedName>
    <alternativeName>
        <fullName evidence="15">DNA-(apurinic or apyrimidinic site) lyase MutM</fullName>
        <shortName evidence="15">AP lyase MutM</shortName>
        <ecNumber evidence="15">4.2.99.18</ecNumber>
    </alternativeName>
</protein>
<dbReference type="Pfam" id="PF06827">
    <property type="entry name" value="zf-FPG_IleRS"/>
    <property type="match status" value="1"/>
</dbReference>
<dbReference type="PROSITE" id="PS51068">
    <property type="entry name" value="FPG_CAT"/>
    <property type="match status" value="1"/>
</dbReference>
<comment type="caution">
    <text evidence="15">Lacks conserved residue(s) required for the propagation of feature annotation.</text>
</comment>
<evidence type="ECO:0000256" key="6">
    <source>
        <dbReference type="ARBA" id="ARBA00022771"/>
    </source>
</evidence>
<evidence type="ECO:0000259" key="17">
    <source>
        <dbReference type="PROSITE" id="PS51068"/>
    </source>
</evidence>
<evidence type="ECO:0000313" key="19">
    <source>
        <dbReference type="Proteomes" id="UP000319280"/>
    </source>
</evidence>
<dbReference type="GO" id="GO:0006284">
    <property type="term" value="P:base-excision repair"/>
    <property type="evidence" value="ECO:0007669"/>
    <property type="project" value="InterPro"/>
</dbReference>
<dbReference type="PANTHER" id="PTHR22993">
    <property type="entry name" value="FORMAMIDOPYRIMIDINE-DNA GLYCOSYLASE"/>
    <property type="match status" value="1"/>
</dbReference>
<dbReference type="GO" id="GO:0003690">
    <property type="term" value="F:double-stranded DNA binding"/>
    <property type="evidence" value="ECO:0007669"/>
    <property type="project" value="UniProtKB-ARBA"/>
</dbReference>
<keyword evidence="10 15" id="KW-0234">DNA repair</keyword>
<dbReference type="GO" id="GO:0003684">
    <property type="term" value="F:damaged DNA binding"/>
    <property type="evidence" value="ECO:0007669"/>
    <property type="project" value="InterPro"/>
</dbReference>
<evidence type="ECO:0000256" key="10">
    <source>
        <dbReference type="ARBA" id="ARBA00023204"/>
    </source>
</evidence>
<gene>
    <name evidence="15 18" type="primary">mutM</name>
    <name evidence="15" type="synonym">fpg</name>
    <name evidence="18" type="ORF">FH966_15100</name>
</gene>
<comment type="catalytic activity">
    <reaction evidence="1 15">
        <text>Hydrolysis of DNA containing ring-opened 7-methylguanine residues, releasing 2,6-diamino-4-hydroxy-5-(N-methyl)formamidopyrimidine.</text>
        <dbReference type="EC" id="3.2.2.23"/>
    </reaction>
</comment>
<feature type="active site" description="Proton donor; for beta-elimination activity" evidence="15">
    <location>
        <position position="60"/>
    </location>
</feature>
<dbReference type="HAMAP" id="MF_00103">
    <property type="entry name" value="Fapy_DNA_glycosyl"/>
    <property type="match status" value="1"/>
</dbReference>
<organism evidence="18 19">
    <name type="scientific">Lentibacillus cibarius</name>
    <dbReference type="NCBI Taxonomy" id="2583219"/>
    <lineage>
        <taxon>Bacteria</taxon>
        <taxon>Bacillati</taxon>
        <taxon>Bacillota</taxon>
        <taxon>Bacilli</taxon>
        <taxon>Bacillales</taxon>
        <taxon>Bacillaceae</taxon>
        <taxon>Lentibacillus</taxon>
    </lineage>
</organism>
<dbReference type="Pfam" id="PF01149">
    <property type="entry name" value="Fapy_DNA_glyco"/>
    <property type="match status" value="1"/>
</dbReference>
<dbReference type="RefSeq" id="WP_142791829.1">
    <property type="nucleotide sequence ID" value="NZ_VJMZ01000001.1"/>
</dbReference>
<evidence type="ECO:0000256" key="4">
    <source>
        <dbReference type="ARBA" id="ARBA00022723"/>
    </source>
</evidence>
<keyword evidence="12 15" id="KW-0511">Multifunctional enzyme</keyword>
<evidence type="ECO:0000256" key="3">
    <source>
        <dbReference type="ARBA" id="ARBA00011245"/>
    </source>
</evidence>
<dbReference type="SMART" id="SM00898">
    <property type="entry name" value="Fapy_DNA_glyco"/>
    <property type="match status" value="1"/>
</dbReference>
<dbReference type="SUPFAM" id="SSF46946">
    <property type="entry name" value="S13-like H2TH domain"/>
    <property type="match status" value="1"/>
</dbReference>
<dbReference type="EC" id="3.2.2.23" evidence="15"/>
<keyword evidence="4 15" id="KW-0479">Metal-binding</keyword>
<dbReference type="SMART" id="SM01232">
    <property type="entry name" value="H2TH"/>
    <property type="match status" value="1"/>
</dbReference>
<evidence type="ECO:0000256" key="1">
    <source>
        <dbReference type="ARBA" id="ARBA00001668"/>
    </source>
</evidence>
<evidence type="ECO:0000256" key="13">
    <source>
        <dbReference type="ARBA" id="ARBA00023295"/>
    </source>
</evidence>
<comment type="function">
    <text evidence="15">Involved in base excision repair of DNA damaged by oxidation or by mutagenic agents. Acts as DNA glycosylase that recognizes and removes damaged bases. Has a preference for oxidized purines, such as 7,8-dihydro-8-oxoguanine (8-oxoG). Has AP (apurinic/apyrimidinic) lyase activity and introduces nicks in the DNA strand. Cleaves the DNA backbone by beta-delta elimination to generate a single-strand break at the site of the removed base with both 3'- and 5'-phosphates.</text>
</comment>
<keyword evidence="13 15" id="KW-0326">Glycosidase</keyword>
<comment type="subunit">
    <text evidence="3 15">Monomer.</text>
</comment>
<dbReference type="Pfam" id="PF06831">
    <property type="entry name" value="H2TH"/>
    <property type="match status" value="1"/>
</dbReference>
<evidence type="ECO:0000256" key="11">
    <source>
        <dbReference type="ARBA" id="ARBA00023239"/>
    </source>
</evidence>
<keyword evidence="7 15" id="KW-0378">Hydrolase</keyword>
<dbReference type="PANTHER" id="PTHR22993:SF9">
    <property type="entry name" value="FORMAMIDOPYRIMIDINE-DNA GLYCOSYLASE"/>
    <property type="match status" value="1"/>
</dbReference>
<comment type="catalytic activity">
    <reaction evidence="14 15">
        <text>2'-deoxyribonucleotide-(2'-deoxyribose 5'-phosphate)-2'-deoxyribonucleotide-DNA = a 3'-end 2'-deoxyribonucleotide-(2,3-dehydro-2,3-deoxyribose 5'-phosphate)-DNA + a 5'-end 5'-phospho-2'-deoxyribonucleoside-DNA + H(+)</text>
        <dbReference type="Rhea" id="RHEA:66592"/>
        <dbReference type="Rhea" id="RHEA-COMP:13180"/>
        <dbReference type="Rhea" id="RHEA-COMP:16897"/>
        <dbReference type="Rhea" id="RHEA-COMP:17067"/>
        <dbReference type="ChEBI" id="CHEBI:15378"/>
        <dbReference type="ChEBI" id="CHEBI:136412"/>
        <dbReference type="ChEBI" id="CHEBI:157695"/>
        <dbReference type="ChEBI" id="CHEBI:167181"/>
        <dbReference type="EC" id="4.2.99.18"/>
    </reaction>
</comment>
<feature type="active site" description="Proton donor; for delta-elimination activity" evidence="15">
    <location>
        <position position="264"/>
    </location>
</feature>
<feature type="binding site" evidence="15">
    <location>
        <position position="93"/>
    </location>
    <ligand>
        <name>DNA</name>
        <dbReference type="ChEBI" id="CHEBI:16991"/>
    </ligand>
</feature>
<evidence type="ECO:0000256" key="5">
    <source>
        <dbReference type="ARBA" id="ARBA00022763"/>
    </source>
</evidence>
<dbReference type="Proteomes" id="UP000319280">
    <property type="component" value="Unassembled WGS sequence"/>
</dbReference>
<dbReference type="InterPro" id="IPR010979">
    <property type="entry name" value="Ribosomal_uS13-like_H2TH"/>
</dbReference>
<feature type="domain" description="Formamidopyrimidine-DNA glycosylase catalytic" evidence="17">
    <location>
        <begin position="2"/>
        <end position="115"/>
    </location>
</feature>
<dbReference type="GO" id="GO:0008270">
    <property type="term" value="F:zinc ion binding"/>
    <property type="evidence" value="ECO:0007669"/>
    <property type="project" value="UniProtKB-UniRule"/>
</dbReference>
<feature type="binding site" evidence="15">
    <location>
        <position position="112"/>
    </location>
    <ligand>
        <name>DNA</name>
        <dbReference type="ChEBI" id="CHEBI:16991"/>
    </ligand>
</feature>
<keyword evidence="19" id="KW-1185">Reference proteome</keyword>
<dbReference type="NCBIfam" id="TIGR00577">
    <property type="entry name" value="fpg"/>
    <property type="match status" value="1"/>
</dbReference>
<accession>A0A549YM10</accession>
<dbReference type="FunFam" id="3.20.190.10:FF:000001">
    <property type="entry name" value="Formamidopyrimidine-DNA glycosylase"/>
    <property type="match status" value="1"/>
</dbReference>
<evidence type="ECO:0000256" key="8">
    <source>
        <dbReference type="ARBA" id="ARBA00022833"/>
    </source>
</evidence>
<evidence type="ECO:0000256" key="14">
    <source>
        <dbReference type="ARBA" id="ARBA00044632"/>
    </source>
</evidence>
<keyword evidence="8 15" id="KW-0862">Zinc</keyword>
<dbReference type="FunFam" id="1.10.8.50:FF:000003">
    <property type="entry name" value="Formamidopyrimidine-DNA glycosylase"/>
    <property type="match status" value="1"/>
</dbReference>
<dbReference type="GO" id="GO:0140078">
    <property type="term" value="F:class I DNA-(apurinic or apyrimidinic site) endonuclease activity"/>
    <property type="evidence" value="ECO:0007669"/>
    <property type="project" value="UniProtKB-EC"/>
</dbReference>
<evidence type="ECO:0000256" key="7">
    <source>
        <dbReference type="ARBA" id="ARBA00022801"/>
    </source>
</evidence>
<reference evidence="18 19" key="1">
    <citation type="submission" date="2019-07" db="EMBL/GenBank/DDBJ databases">
        <title>Genomic analysis of Lentibacillus sp. NKC851-2.</title>
        <authorList>
            <person name="Oh Y.J."/>
        </authorList>
    </citation>
    <scope>NUCLEOTIDE SEQUENCE [LARGE SCALE GENOMIC DNA]</scope>
    <source>
        <strain evidence="18 19">NKC851-2</strain>
    </source>
</reference>
<comment type="caution">
    <text evidence="18">The sequence shown here is derived from an EMBL/GenBank/DDBJ whole genome shotgun (WGS) entry which is preliminary data.</text>
</comment>
<dbReference type="EC" id="4.2.99.18" evidence="15"/>
<dbReference type="InterPro" id="IPR000214">
    <property type="entry name" value="Znf_DNA_glyclase/AP_lyase"/>
</dbReference>
<evidence type="ECO:0000256" key="2">
    <source>
        <dbReference type="ARBA" id="ARBA00009409"/>
    </source>
</evidence>
<dbReference type="InterPro" id="IPR012319">
    <property type="entry name" value="FPG_cat"/>
</dbReference>
<dbReference type="InterPro" id="IPR020629">
    <property type="entry name" value="FPG_Glyclase"/>
</dbReference>
<dbReference type="CDD" id="cd08966">
    <property type="entry name" value="EcFpg-like_N"/>
    <property type="match status" value="1"/>
</dbReference>
<keyword evidence="11 15" id="KW-0456">Lyase</keyword>
<sequence>MPELPEVETIKETLKRFCINKTIADVRVYWSNMIKRPDDAEQFKHQLIGQTIRDLDRKGKFLLFQLDDTVLVSHLRMEGKYSVHPAHEPVKKHTHVIFAFNDGEELRYNDVRKFGTMHVFDIGEAQDNKPLNQLGLDPFDAAFTAEYLYQKLKKTERAIKTVLLDQTVVAGLGNIYVDETLFKANVHPLRKASKLKKKEVTAIWEASIATLREAIDKGGTTIRSYVNSHGDMGMFQQDLFVYGRDNEPCKMCGKEIVKMKIGGRGTHVCLTCQQMK</sequence>
<keyword evidence="9 15" id="KW-0238">DNA-binding</keyword>
<feature type="active site" description="Schiff-base intermediate with DNA" evidence="15">
    <location>
        <position position="2"/>
    </location>
</feature>
<dbReference type="SUPFAM" id="SSF81624">
    <property type="entry name" value="N-terminal domain of MutM-like DNA repair proteins"/>
    <property type="match status" value="1"/>
</dbReference>
<evidence type="ECO:0000259" key="16">
    <source>
        <dbReference type="PROSITE" id="PS51066"/>
    </source>
</evidence>
<evidence type="ECO:0000256" key="12">
    <source>
        <dbReference type="ARBA" id="ARBA00023268"/>
    </source>
</evidence>
<dbReference type="EMBL" id="VJMZ01000001">
    <property type="protein sequence ID" value="TRM12923.1"/>
    <property type="molecule type" value="Genomic_DNA"/>
</dbReference>
<feature type="active site" description="Proton donor" evidence="15">
    <location>
        <position position="3"/>
    </location>
</feature>
<dbReference type="NCBIfam" id="NF002211">
    <property type="entry name" value="PRK01103.1"/>
    <property type="match status" value="1"/>
</dbReference>
<dbReference type="Gene3D" id="1.10.8.50">
    <property type="match status" value="1"/>
</dbReference>
<evidence type="ECO:0000313" key="18">
    <source>
        <dbReference type="EMBL" id="TRM12923.1"/>
    </source>
</evidence>
<evidence type="ECO:0000256" key="15">
    <source>
        <dbReference type="HAMAP-Rule" id="MF_00103"/>
    </source>
</evidence>
<comment type="similarity">
    <text evidence="2 15">Belongs to the FPG family.</text>
</comment>
<evidence type="ECO:0000256" key="9">
    <source>
        <dbReference type="ARBA" id="ARBA00023125"/>
    </source>
</evidence>